<dbReference type="EMBL" id="AACZDB010000076">
    <property type="protein sequence ID" value="EAN7721595.1"/>
    <property type="molecule type" value="Genomic_DNA"/>
</dbReference>
<gene>
    <name evidence="2" type="ORF">EOF54_21520</name>
</gene>
<comment type="caution">
    <text evidence="2">The sequence shown here is derived from an EMBL/GenBank/DDBJ whole genome shotgun (WGS) entry which is preliminary data.</text>
</comment>
<keyword evidence="1" id="KW-0812">Transmembrane</keyword>
<evidence type="ECO:0000256" key="1">
    <source>
        <dbReference type="SAM" id="Phobius"/>
    </source>
</evidence>
<keyword evidence="1" id="KW-0472">Membrane</keyword>
<proteinExistence type="predicted"/>
<protein>
    <submittedName>
        <fullName evidence="2">Uncharacterized protein</fullName>
    </submittedName>
</protein>
<dbReference type="AlphaFoldDB" id="A0A5T3SM93"/>
<sequence length="69" mass="7302">MLSQRENNMVTGKEKALYASGGLLAVLGGLLLFAAATTYKQNVATAPDLLDSLNYWQLTADCPVGEGAR</sequence>
<name>A0A5T3SM93_SALER</name>
<keyword evidence="1" id="KW-1133">Transmembrane helix</keyword>
<evidence type="ECO:0000313" key="2">
    <source>
        <dbReference type="EMBL" id="EAN7721595.1"/>
    </source>
</evidence>
<feature type="transmembrane region" description="Helical" evidence="1">
    <location>
        <begin position="16"/>
        <end position="36"/>
    </location>
</feature>
<organism evidence="2">
    <name type="scientific">Salmonella enterica</name>
    <name type="common">Salmonella choleraesuis</name>
    <dbReference type="NCBI Taxonomy" id="28901"/>
    <lineage>
        <taxon>Bacteria</taxon>
        <taxon>Pseudomonadati</taxon>
        <taxon>Pseudomonadota</taxon>
        <taxon>Gammaproteobacteria</taxon>
        <taxon>Enterobacterales</taxon>
        <taxon>Enterobacteriaceae</taxon>
        <taxon>Salmonella</taxon>
    </lineage>
</organism>
<reference evidence="2" key="1">
    <citation type="submission" date="2019-01" db="EMBL/GenBank/DDBJ databases">
        <authorList>
            <consortium name="PulseNet: The National Subtyping Network for Foodborne Disease Surveillance"/>
            <person name="Tarr C.L."/>
            <person name="Trees E."/>
            <person name="Katz L.S."/>
            <person name="Carleton-Romer H.A."/>
            <person name="Stroika S."/>
            <person name="Kucerova Z."/>
            <person name="Roache K.F."/>
            <person name="Sabol A.L."/>
            <person name="Besser J."/>
            <person name="Gerner-Smidt P."/>
        </authorList>
    </citation>
    <scope>NUCLEOTIDE SEQUENCE</scope>
    <source>
        <strain evidence="2">PNUSAS064916</strain>
    </source>
</reference>
<accession>A0A5T3SM93</accession>